<comment type="caution">
    <text evidence="2">The sequence shown here is derived from an EMBL/GenBank/DDBJ whole genome shotgun (WGS) entry which is preliminary data.</text>
</comment>
<dbReference type="AlphaFoldDB" id="A0A9N7V449"/>
<organism evidence="2 3">
    <name type="scientific">Pleuronectes platessa</name>
    <name type="common">European plaice</name>
    <dbReference type="NCBI Taxonomy" id="8262"/>
    <lineage>
        <taxon>Eukaryota</taxon>
        <taxon>Metazoa</taxon>
        <taxon>Chordata</taxon>
        <taxon>Craniata</taxon>
        <taxon>Vertebrata</taxon>
        <taxon>Euteleostomi</taxon>
        <taxon>Actinopterygii</taxon>
        <taxon>Neopterygii</taxon>
        <taxon>Teleostei</taxon>
        <taxon>Neoteleostei</taxon>
        <taxon>Acanthomorphata</taxon>
        <taxon>Carangaria</taxon>
        <taxon>Pleuronectiformes</taxon>
        <taxon>Pleuronectoidei</taxon>
        <taxon>Pleuronectidae</taxon>
        <taxon>Pleuronectes</taxon>
    </lineage>
</organism>
<sequence length="155" mass="17270">MARLPLSALIGMQPRNRNQGRCIFTPGQPAAVTETAQAITGPSRAWHMEDENTAINTLVKANFDMFPDSEKACVQSYSELDYTLHPPPPLPTHSTESVLTHKHIQHRSTRAQRPDPPCTGLERLECLQTIPVDHGTSQHRSNQSQWVLQPGNLCD</sequence>
<accession>A0A9N7V449</accession>
<proteinExistence type="predicted"/>
<dbReference type="Proteomes" id="UP001153269">
    <property type="component" value="Unassembled WGS sequence"/>
</dbReference>
<protein>
    <submittedName>
        <fullName evidence="2">Uncharacterized protein</fullName>
    </submittedName>
</protein>
<evidence type="ECO:0000313" key="2">
    <source>
        <dbReference type="EMBL" id="CAB1442525.1"/>
    </source>
</evidence>
<feature type="region of interest" description="Disordered" evidence="1">
    <location>
        <begin position="134"/>
        <end position="155"/>
    </location>
</feature>
<dbReference type="EMBL" id="CADEAL010002868">
    <property type="protein sequence ID" value="CAB1442525.1"/>
    <property type="molecule type" value="Genomic_DNA"/>
</dbReference>
<evidence type="ECO:0000256" key="1">
    <source>
        <dbReference type="SAM" id="MobiDB-lite"/>
    </source>
</evidence>
<keyword evidence="3" id="KW-1185">Reference proteome</keyword>
<reference evidence="2" key="1">
    <citation type="submission" date="2020-03" db="EMBL/GenBank/DDBJ databases">
        <authorList>
            <person name="Weist P."/>
        </authorList>
    </citation>
    <scope>NUCLEOTIDE SEQUENCE</scope>
</reference>
<feature type="compositionally biased region" description="Polar residues" evidence="1">
    <location>
        <begin position="138"/>
        <end position="147"/>
    </location>
</feature>
<evidence type="ECO:0000313" key="3">
    <source>
        <dbReference type="Proteomes" id="UP001153269"/>
    </source>
</evidence>
<name>A0A9N7V449_PLEPL</name>
<gene>
    <name evidence="2" type="ORF">PLEPLA_LOCUS30203</name>
</gene>